<dbReference type="Proteomes" id="UP001596119">
    <property type="component" value="Unassembled WGS sequence"/>
</dbReference>
<evidence type="ECO:0000313" key="2">
    <source>
        <dbReference type="EMBL" id="MFC5951739.1"/>
    </source>
</evidence>
<accession>A0ABW1IHJ9</accession>
<gene>
    <name evidence="2" type="ORF">ACFQH9_26100</name>
</gene>
<organism evidence="2 3">
    <name type="scientific">Pseudonocardia lutea</name>
    <dbReference type="NCBI Taxonomy" id="2172015"/>
    <lineage>
        <taxon>Bacteria</taxon>
        <taxon>Bacillati</taxon>
        <taxon>Actinomycetota</taxon>
        <taxon>Actinomycetes</taxon>
        <taxon>Pseudonocardiales</taxon>
        <taxon>Pseudonocardiaceae</taxon>
        <taxon>Pseudonocardia</taxon>
    </lineage>
</organism>
<sequence length="61" mass="5840">VRAVVSVAPVGPLPLRVSGSALGALEPGAVAAGAVGPDSAEAPGQDPAREPARSADQETVP</sequence>
<proteinExistence type="predicted"/>
<dbReference type="EMBL" id="JBHSQK010000081">
    <property type="protein sequence ID" value="MFC5951739.1"/>
    <property type="molecule type" value="Genomic_DNA"/>
</dbReference>
<evidence type="ECO:0000313" key="3">
    <source>
        <dbReference type="Proteomes" id="UP001596119"/>
    </source>
</evidence>
<feature type="compositionally biased region" description="Basic and acidic residues" evidence="1">
    <location>
        <begin position="47"/>
        <end position="61"/>
    </location>
</feature>
<keyword evidence="3" id="KW-1185">Reference proteome</keyword>
<protein>
    <submittedName>
        <fullName evidence="2">Uncharacterized protein</fullName>
    </submittedName>
</protein>
<evidence type="ECO:0000256" key="1">
    <source>
        <dbReference type="SAM" id="MobiDB-lite"/>
    </source>
</evidence>
<reference evidence="3" key="1">
    <citation type="journal article" date="2019" name="Int. J. Syst. Evol. Microbiol.">
        <title>The Global Catalogue of Microorganisms (GCM) 10K type strain sequencing project: providing services to taxonomists for standard genome sequencing and annotation.</title>
        <authorList>
            <consortium name="The Broad Institute Genomics Platform"/>
            <consortium name="The Broad Institute Genome Sequencing Center for Infectious Disease"/>
            <person name="Wu L."/>
            <person name="Ma J."/>
        </authorList>
    </citation>
    <scope>NUCLEOTIDE SEQUENCE [LARGE SCALE GENOMIC DNA]</scope>
    <source>
        <strain evidence="3">CGMCC 4.7397</strain>
    </source>
</reference>
<comment type="caution">
    <text evidence="2">The sequence shown here is derived from an EMBL/GenBank/DDBJ whole genome shotgun (WGS) entry which is preliminary data.</text>
</comment>
<dbReference type="RefSeq" id="WP_379569975.1">
    <property type="nucleotide sequence ID" value="NZ_JBHSQK010000081.1"/>
</dbReference>
<feature type="region of interest" description="Disordered" evidence="1">
    <location>
        <begin position="33"/>
        <end position="61"/>
    </location>
</feature>
<name>A0ABW1IHJ9_9PSEU</name>
<feature type="non-terminal residue" evidence="2">
    <location>
        <position position="1"/>
    </location>
</feature>